<dbReference type="EMBL" id="KI394358">
    <property type="protein sequence ID" value="ERN03131.1"/>
    <property type="molecule type" value="Genomic_DNA"/>
</dbReference>
<evidence type="ECO:0000313" key="2">
    <source>
        <dbReference type="Proteomes" id="UP000017836"/>
    </source>
</evidence>
<dbReference type="Gramene" id="ERN03131">
    <property type="protein sequence ID" value="ERN03131"/>
    <property type="gene ID" value="AMTR_s00003p00089590"/>
</dbReference>
<dbReference type="HOGENOM" id="CLU_2999139_0_0_1"/>
<evidence type="ECO:0000313" key="1">
    <source>
        <dbReference type="EMBL" id="ERN03131.1"/>
    </source>
</evidence>
<gene>
    <name evidence="1" type="ORF">AMTR_s00003p00089590</name>
</gene>
<proteinExistence type="predicted"/>
<name>W1P690_AMBTC</name>
<reference evidence="2" key="1">
    <citation type="journal article" date="2013" name="Science">
        <title>The Amborella genome and the evolution of flowering plants.</title>
        <authorList>
            <consortium name="Amborella Genome Project"/>
        </authorList>
    </citation>
    <scope>NUCLEOTIDE SEQUENCE [LARGE SCALE GENOMIC DNA]</scope>
</reference>
<organism evidence="1 2">
    <name type="scientific">Amborella trichopoda</name>
    <dbReference type="NCBI Taxonomy" id="13333"/>
    <lineage>
        <taxon>Eukaryota</taxon>
        <taxon>Viridiplantae</taxon>
        <taxon>Streptophyta</taxon>
        <taxon>Embryophyta</taxon>
        <taxon>Tracheophyta</taxon>
        <taxon>Spermatophyta</taxon>
        <taxon>Magnoliopsida</taxon>
        <taxon>Amborellales</taxon>
        <taxon>Amborellaceae</taxon>
        <taxon>Amborella</taxon>
    </lineage>
</organism>
<accession>W1P690</accession>
<dbReference type="AlphaFoldDB" id="W1P690"/>
<keyword evidence="2" id="KW-1185">Reference proteome</keyword>
<sequence length="57" mass="5889">MARITGLPEIMACWAGSAARWEVAKRGVLSGVGAQRRAERSDGFSAGGEGRSLGLIA</sequence>
<protein>
    <submittedName>
        <fullName evidence="1">Uncharacterized protein</fullName>
    </submittedName>
</protein>
<dbReference type="Proteomes" id="UP000017836">
    <property type="component" value="Unassembled WGS sequence"/>
</dbReference>